<organism evidence="3 4">
    <name type="scientific">Heligmosomoides polygyrus</name>
    <name type="common">Parasitic roundworm</name>
    <dbReference type="NCBI Taxonomy" id="6339"/>
    <lineage>
        <taxon>Eukaryota</taxon>
        <taxon>Metazoa</taxon>
        <taxon>Ecdysozoa</taxon>
        <taxon>Nematoda</taxon>
        <taxon>Chromadorea</taxon>
        <taxon>Rhabditida</taxon>
        <taxon>Rhabditina</taxon>
        <taxon>Rhabditomorpha</taxon>
        <taxon>Strongyloidea</taxon>
        <taxon>Heligmosomidae</taxon>
        <taxon>Heligmosomoides</taxon>
    </lineage>
</organism>
<evidence type="ECO:0000313" key="3">
    <source>
        <dbReference type="Proteomes" id="UP000050761"/>
    </source>
</evidence>
<accession>A0A183F3W3</accession>
<protein>
    <submittedName>
        <fullName evidence="4">Inhibitor_I29 domain-containing protein</fullName>
    </submittedName>
</protein>
<evidence type="ECO:0000313" key="4">
    <source>
        <dbReference type="WBParaSite" id="HPBE_0000085501-mRNA-1"/>
    </source>
</evidence>
<sequence length="143" mass="16313">MIAILAALSFFFVAADGQFDVCRLDDEYKSVFEDFHRNARRLTWRDGIDQHAKEELLRPGSKTGEESPYIKVEGERHFAEDDQTPLTVKLSLALRKLIRGLARQVITVCVSISKPFPNFSRELLNSYACHYLPIIYSNCSSPT</sequence>
<keyword evidence="3" id="KW-1185">Reference proteome</keyword>
<gene>
    <name evidence="2" type="ORF">HPBE_LOCUS856</name>
</gene>
<feature type="signal peptide" evidence="1">
    <location>
        <begin position="1"/>
        <end position="17"/>
    </location>
</feature>
<dbReference type="AlphaFoldDB" id="A0A183F3W3"/>
<dbReference type="EMBL" id="UZAH01000765">
    <property type="protein sequence ID" value="VDO19238.1"/>
    <property type="molecule type" value="Genomic_DNA"/>
</dbReference>
<proteinExistence type="predicted"/>
<name>A0A183F3W3_HELPZ</name>
<keyword evidence="1" id="KW-0732">Signal</keyword>
<feature type="chain" id="PRO_5044551229" evidence="1">
    <location>
        <begin position="18"/>
        <end position="143"/>
    </location>
</feature>
<dbReference type="WBParaSite" id="HPBE_0000085501-mRNA-1">
    <property type="protein sequence ID" value="HPBE_0000085501-mRNA-1"/>
    <property type="gene ID" value="HPBE_0000085501"/>
</dbReference>
<accession>A0A3P7WNM9</accession>
<reference evidence="2 3" key="1">
    <citation type="submission" date="2018-11" db="EMBL/GenBank/DDBJ databases">
        <authorList>
            <consortium name="Pathogen Informatics"/>
        </authorList>
    </citation>
    <scope>NUCLEOTIDE SEQUENCE [LARGE SCALE GENOMIC DNA]</scope>
</reference>
<evidence type="ECO:0000313" key="2">
    <source>
        <dbReference type="EMBL" id="VDO19238.1"/>
    </source>
</evidence>
<reference evidence="4" key="2">
    <citation type="submission" date="2019-09" db="UniProtKB">
        <authorList>
            <consortium name="WormBaseParasite"/>
        </authorList>
    </citation>
    <scope>IDENTIFICATION</scope>
</reference>
<dbReference type="Proteomes" id="UP000050761">
    <property type="component" value="Unassembled WGS sequence"/>
</dbReference>
<evidence type="ECO:0000256" key="1">
    <source>
        <dbReference type="SAM" id="SignalP"/>
    </source>
</evidence>